<comment type="subunit">
    <text evidence="10">Homodimer.</text>
</comment>
<keyword evidence="4 10" id="KW-0547">Nucleotide-binding</keyword>
<dbReference type="EMBL" id="LOCK01000018">
    <property type="protein sequence ID" value="KTE91832.1"/>
    <property type="molecule type" value="Genomic_DNA"/>
</dbReference>
<feature type="binding site" evidence="10">
    <location>
        <position position="191"/>
    </location>
    <ligand>
        <name>Zn(2+)</name>
        <dbReference type="ChEBI" id="CHEBI:29105"/>
    </ligand>
</feature>
<feature type="transmembrane region" description="Helical" evidence="11">
    <location>
        <begin position="6"/>
        <end position="24"/>
    </location>
</feature>
<evidence type="ECO:0000313" key="13">
    <source>
        <dbReference type="Proteomes" id="UP000054623"/>
    </source>
</evidence>
<dbReference type="CDD" id="cd01995">
    <property type="entry name" value="QueC-like"/>
    <property type="match status" value="1"/>
</dbReference>
<evidence type="ECO:0000256" key="7">
    <source>
        <dbReference type="ARBA" id="ARBA00037993"/>
    </source>
</evidence>
<evidence type="ECO:0000256" key="2">
    <source>
        <dbReference type="ARBA" id="ARBA00022598"/>
    </source>
</evidence>
<organism evidence="12 13">
    <name type="scientific">Desulfitobacterium hafniense</name>
    <name type="common">Desulfitobacterium frappieri</name>
    <dbReference type="NCBI Taxonomy" id="49338"/>
    <lineage>
        <taxon>Bacteria</taxon>
        <taxon>Bacillati</taxon>
        <taxon>Bacillota</taxon>
        <taxon>Clostridia</taxon>
        <taxon>Eubacteriales</taxon>
        <taxon>Desulfitobacteriaceae</taxon>
        <taxon>Desulfitobacterium</taxon>
    </lineage>
</organism>
<evidence type="ECO:0000256" key="3">
    <source>
        <dbReference type="ARBA" id="ARBA00022723"/>
    </source>
</evidence>
<dbReference type="RefSeq" id="WP_011459221.1">
    <property type="nucleotide sequence ID" value="NZ_LOCK01000018.1"/>
</dbReference>
<dbReference type="AlphaFoldDB" id="A0A0W1JKW3"/>
<comment type="function">
    <text evidence="10">Catalyzes the ATP-dependent conversion of 7-carboxy-7-deazaguanine (CDG) to 7-cyano-7-deazaguanine (preQ(0)).</text>
</comment>
<comment type="caution">
    <text evidence="12">The sequence shown here is derived from an EMBL/GenBank/DDBJ whole genome shotgun (WGS) entry which is preliminary data.</text>
</comment>
<dbReference type="GO" id="GO:0016879">
    <property type="term" value="F:ligase activity, forming carbon-nitrogen bonds"/>
    <property type="evidence" value="ECO:0007669"/>
    <property type="project" value="UniProtKB-UniRule"/>
</dbReference>
<dbReference type="HAMAP" id="MF_01633">
    <property type="entry name" value="QueC"/>
    <property type="match status" value="1"/>
</dbReference>
<evidence type="ECO:0000256" key="11">
    <source>
        <dbReference type="SAM" id="Phobius"/>
    </source>
</evidence>
<keyword evidence="11" id="KW-0812">Transmembrane</keyword>
<dbReference type="PIRSF" id="PIRSF006293">
    <property type="entry name" value="ExsB"/>
    <property type="match status" value="1"/>
</dbReference>
<dbReference type="Pfam" id="PF06508">
    <property type="entry name" value="QueC"/>
    <property type="match status" value="1"/>
</dbReference>
<evidence type="ECO:0000313" key="12">
    <source>
        <dbReference type="EMBL" id="KTE91832.1"/>
    </source>
</evidence>
<proteinExistence type="inferred from homology"/>
<keyword evidence="10" id="KW-0671">Queuosine biosynthesis</keyword>
<dbReference type="GO" id="GO:0005524">
    <property type="term" value="F:ATP binding"/>
    <property type="evidence" value="ECO:0007669"/>
    <property type="project" value="UniProtKB-UniRule"/>
</dbReference>
<evidence type="ECO:0000256" key="1">
    <source>
        <dbReference type="ARBA" id="ARBA00005061"/>
    </source>
</evidence>
<reference evidence="12 13" key="1">
    <citation type="submission" date="2015-12" db="EMBL/GenBank/DDBJ databases">
        <title>Draft Genome Sequence of Desulfitobacterium hafniense Strain DH, a Sulfate-reducing Bacterium Isolated from Paddy Soils.</title>
        <authorList>
            <person name="Bao P."/>
            <person name="Zhang X."/>
            <person name="Li G."/>
        </authorList>
    </citation>
    <scope>NUCLEOTIDE SEQUENCE [LARGE SCALE GENOMIC DNA]</scope>
    <source>
        <strain evidence="12 13">DH</strain>
    </source>
</reference>
<evidence type="ECO:0000256" key="9">
    <source>
        <dbReference type="ARBA" id="ARBA00047890"/>
    </source>
</evidence>
<dbReference type="PANTHER" id="PTHR42914:SF1">
    <property type="entry name" value="7-CYANO-7-DEAZAGUANINE SYNTHASE"/>
    <property type="match status" value="1"/>
</dbReference>
<dbReference type="InterPro" id="IPR014729">
    <property type="entry name" value="Rossmann-like_a/b/a_fold"/>
</dbReference>
<feature type="binding site" evidence="10">
    <location>
        <begin position="10"/>
        <end position="20"/>
    </location>
    <ligand>
        <name>ATP</name>
        <dbReference type="ChEBI" id="CHEBI:30616"/>
    </ligand>
</feature>
<evidence type="ECO:0000256" key="10">
    <source>
        <dbReference type="HAMAP-Rule" id="MF_01633"/>
    </source>
</evidence>
<keyword evidence="3 10" id="KW-0479">Metal-binding</keyword>
<feature type="binding site" evidence="10">
    <location>
        <position position="194"/>
    </location>
    <ligand>
        <name>Zn(2+)</name>
        <dbReference type="ChEBI" id="CHEBI:29105"/>
    </ligand>
</feature>
<feature type="binding site" evidence="10">
    <location>
        <position position="183"/>
    </location>
    <ligand>
        <name>Zn(2+)</name>
        <dbReference type="ChEBI" id="CHEBI:29105"/>
    </ligand>
</feature>
<dbReference type="Proteomes" id="UP000054623">
    <property type="component" value="Unassembled WGS sequence"/>
</dbReference>
<evidence type="ECO:0000256" key="8">
    <source>
        <dbReference type="ARBA" id="ARBA00039149"/>
    </source>
</evidence>
<comment type="pathway">
    <text evidence="1 10">Purine metabolism; 7-cyano-7-deazaguanine biosynthesis.</text>
</comment>
<evidence type="ECO:0000256" key="5">
    <source>
        <dbReference type="ARBA" id="ARBA00022833"/>
    </source>
</evidence>
<dbReference type="OrthoDB" id="3572539at2"/>
<feature type="binding site" evidence="10">
    <location>
        <position position="197"/>
    </location>
    <ligand>
        <name>Zn(2+)</name>
        <dbReference type="ChEBI" id="CHEBI:29105"/>
    </ligand>
</feature>
<dbReference type="SMR" id="A0A0W1JKW3"/>
<dbReference type="EC" id="6.3.4.20" evidence="8 10"/>
<keyword evidence="2 10" id="KW-0436">Ligase</keyword>
<comment type="cofactor">
    <cofactor evidence="10">
        <name>Zn(2+)</name>
        <dbReference type="ChEBI" id="CHEBI:29105"/>
    </cofactor>
    <text evidence="10">Binds 1 zinc ion per subunit.</text>
</comment>
<dbReference type="SUPFAM" id="SSF52402">
    <property type="entry name" value="Adenine nucleotide alpha hydrolases-like"/>
    <property type="match status" value="1"/>
</dbReference>
<dbReference type="UniPathway" id="UPA00391"/>
<dbReference type="GO" id="GO:0008616">
    <property type="term" value="P:tRNA queuosine(34) biosynthetic process"/>
    <property type="evidence" value="ECO:0007669"/>
    <property type="project" value="UniProtKB-UniRule"/>
</dbReference>
<dbReference type="InterPro" id="IPR018317">
    <property type="entry name" value="QueC"/>
</dbReference>
<dbReference type="Gene3D" id="3.40.50.620">
    <property type="entry name" value="HUPs"/>
    <property type="match status" value="1"/>
</dbReference>
<keyword evidence="11" id="KW-0472">Membrane</keyword>
<gene>
    <name evidence="10" type="primary">queC</name>
    <name evidence="12" type="ORF">AT727_20360</name>
</gene>
<keyword evidence="5 10" id="KW-0862">Zinc</keyword>
<comment type="similarity">
    <text evidence="7 10">Belongs to the QueC family.</text>
</comment>
<evidence type="ECO:0000256" key="4">
    <source>
        <dbReference type="ARBA" id="ARBA00022741"/>
    </source>
</evidence>
<comment type="catalytic activity">
    <reaction evidence="9 10">
        <text>7-carboxy-7-carbaguanine + NH4(+) + 2 ATP = 7-cyano-7-carbaguanine + 2 AMP + 2 diphosphate + 2 H(+)</text>
        <dbReference type="Rhea" id="RHEA:27982"/>
        <dbReference type="ChEBI" id="CHEBI:15378"/>
        <dbReference type="ChEBI" id="CHEBI:28938"/>
        <dbReference type="ChEBI" id="CHEBI:30616"/>
        <dbReference type="ChEBI" id="CHEBI:33019"/>
        <dbReference type="ChEBI" id="CHEBI:45075"/>
        <dbReference type="ChEBI" id="CHEBI:61036"/>
        <dbReference type="ChEBI" id="CHEBI:456215"/>
        <dbReference type="EC" id="6.3.4.20"/>
    </reaction>
</comment>
<accession>A0A0W1JKW3</accession>
<dbReference type="GO" id="GO:0008270">
    <property type="term" value="F:zinc ion binding"/>
    <property type="evidence" value="ECO:0007669"/>
    <property type="project" value="UniProtKB-UniRule"/>
</dbReference>
<dbReference type="PANTHER" id="PTHR42914">
    <property type="entry name" value="7-CYANO-7-DEAZAGUANINE SYNTHASE"/>
    <property type="match status" value="1"/>
</dbReference>
<keyword evidence="6 10" id="KW-0067">ATP-binding</keyword>
<keyword evidence="11" id="KW-1133">Transmembrane helix</keyword>
<sequence length="220" mass="24953">MGKNKVVLLFSGGIDSTVLLFWLLSRNYEIFPLFINYGQKSYEGELEAINKILKDLNTKNNLLTLNMPELQLVGSGALVGEYPKNISSHNEWYASEFFPNRNMILLSIAATYGYKLQISKIAIGVVGDSYQDTTRTFLEAMEMTLAQSIARYELIAPFAGHPRQKVIEEAYRLQVPLKSTFSCNAMGNRHCLLCTSCYEREKAIQLHEQCGKERAEKSDF</sequence>
<name>A0A0W1JKW3_DESHA</name>
<protein>
    <recommendedName>
        <fullName evidence="8 10">7-cyano-7-deazaguanine synthase</fullName>
        <ecNumber evidence="8 10">6.3.4.20</ecNumber>
    </recommendedName>
    <alternativeName>
        <fullName evidence="10">7-cyano-7-carbaguanine synthase</fullName>
    </alternativeName>
    <alternativeName>
        <fullName evidence="10">PreQ(0) synthase</fullName>
    </alternativeName>
    <alternativeName>
        <fullName evidence="10">Queuosine biosynthesis protein QueC</fullName>
    </alternativeName>
</protein>
<evidence type="ECO:0000256" key="6">
    <source>
        <dbReference type="ARBA" id="ARBA00022840"/>
    </source>
</evidence>